<dbReference type="EMBL" id="LT635765">
    <property type="protein sequence ID" value="SGZ51601.1"/>
    <property type="molecule type" value="Genomic_DNA"/>
</dbReference>
<evidence type="ECO:0000256" key="4">
    <source>
        <dbReference type="ARBA" id="ARBA00023034"/>
    </source>
</evidence>
<sequence>MDSSGSGFLRIPGLMARSSPAPELSPKDKRYWLQIEKALASFESLTEWADYIAFLSRLQKALLFADEPNSSVPWIPLADQVLAKLAACLNSKLPNGVHQKAISIYDLIFSKLTPQVLNSEISIWLQGTLPVLSYGSMQVKPQVLALYKNHLLVHLEPATLKTITRPFLLSLLAGLEDENSEVFADIMALIDSFKQKLADSPHFWQSLFLCIITSPEKRMGALNWCSARLPVLAAMKDSNGSKFSVEAQACLTPDLGLLVRAFATALDTHTTFNPATDVIVVRGFFDLLLSNLPLSSEVIASIISPSDKELLIMSCCKVTLKRDMSLNRRLWAWLLGPENSEESSGESRVNYFERTAAPILERGLLKQINSSEHLDQIQALKMSLSLILDRWEINQLLTPRIFVPILEASYKAFKLNSPKCREVISGAKAFFDEVEASYIWNYITCTLIAGAAPENLEMLEYLLHNFHFPEEERAIHIPLAILCLLSNYELTSRSVSMLDLLIELRLPNSLAPLESRVDLDSYNKDTIVPAVKVFYQNLISDDSTQSPFAGSTLTYLIMNLLKNWYVESVQQNAFSMKLSSILSDFLYTVPNENQIEPFADRALIDSVLAYPSYKWSLNEGLETDMTTVFGIVNLCRYFAKIATPTEKSKILKIVLSNLWIPLVTSYPANYQVESVRHIFDLEICFDIHQIEAGILHMLLSTPSEVRVKSFYKLWVHSADLSDAEAILANPLHVVLDDLIASDKGNAMSVQKFVHNVITDGSAGRLLKLVTDPLLVAPFMKAQHTEVNAHDDLTLFAYNLETVLNVTRSNEKLLKESFNHEFVVTESSEKFELIKSNLWDISNYKSLIVCIAQKFFSLKLSTEILSDRESLASFLSCTTSALDLYSTLITGSETDFETHFHFLIEKCLYFIQELQSIPFEIELVQAKYIKCILHFLNTAKSMNFNLNLLHIDESSKDPLLVRFIVQGITKCQSSTLLEKWFALLTSSIYQFNESVFSVILTLNDKIIEKIKGYMESVKAFDKATEMTDLEASLSILLNGLEDLLSISHSYLVTSNLRANAKSQTSNGDAGFLGNVILGVFLIESPSLRTEVQNKLYSILISFQDASKVAFDIWNWADSKPPVPKDCKVASAKSITYLANKLKFRSRKLLEALCELERQDVIETIIESPCETGTKVKILHVLDSGRSQITLPHILNSIITRCYPHSLGEKQLSSKTSLVTEQELSEFLVPYYESIDHDTVDDIWENSISFFREVLSHPNYYKNQLVSYLYVIKILSLKSNTKKVGDGRRNNKELSTIFLSMLSAATSNRVNDGDNENDAESSDAFLLELTKLVEYFGDILQESDKTNTAVTTIISSIIQPSVKVKAKITNELILELICSIGRSYPNKSWKQFVQDAFMDNNFFASKYSLQKGWQDAVAIWISSDKEKLTDYIARVTPSAQASAANIFIWNENSEVEDRIFILKRITYLILVLPEDLFASILDELFSRVSAALNSSCPPLYKSEAFNLFRVISLRFNEMQLLPHWLFIIQSLQEVFVDTVARVSKDALSFSKEQLKLVLSACKLLDQLLLIGSDEFSLGDWQFIGTSSVTDTTRNRSLMDQLAQQTEMLLTKEDPIAVSHPITEHEVAPLLTGVRSIQHIANLKKFFGLLSYICYERTYGLCTADISACNQDAFEDLYV</sequence>
<dbReference type="GO" id="GO:0005829">
    <property type="term" value="C:cytosol"/>
    <property type="evidence" value="ECO:0007669"/>
    <property type="project" value="GOC"/>
</dbReference>
<dbReference type="GO" id="GO:0006895">
    <property type="term" value="P:Golgi to endosome transport"/>
    <property type="evidence" value="ECO:0007669"/>
    <property type="project" value="InterPro"/>
</dbReference>
<dbReference type="Pfam" id="PF24597">
    <property type="entry name" value="TPR_DOP1_M"/>
    <property type="match status" value="1"/>
</dbReference>
<feature type="domain" description="DOP1 N-terminal" evidence="7">
    <location>
        <begin position="26"/>
        <end position="338"/>
    </location>
</feature>
<dbReference type="InterPro" id="IPR056457">
    <property type="entry name" value="DOP1_C"/>
</dbReference>
<dbReference type="Pfam" id="PF24598">
    <property type="entry name" value="DOP1_C"/>
    <property type="match status" value="1"/>
</dbReference>
<dbReference type="PANTHER" id="PTHR14042">
    <property type="entry name" value="DOPEY-RELATED"/>
    <property type="match status" value="1"/>
</dbReference>
<comment type="similarity">
    <text evidence="6">Belongs to the DOP1 family.</text>
</comment>
<keyword evidence="5" id="KW-0472">Membrane</keyword>
<reference evidence="10 11" key="1">
    <citation type="submission" date="2016-10" db="EMBL/GenBank/DDBJ databases">
        <authorList>
            <person name="de Groot N.N."/>
        </authorList>
    </citation>
    <scope>NUCLEOTIDE SEQUENCE [LARGE SCALE GENOMIC DNA]</scope>
    <source>
        <strain evidence="10 11">PYCC 4715</strain>
    </source>
</reference>
<dbReference type="GO" id="GO:0005802">
    <property type="term" value="C:trans-Golgi network"/>
    <property type="evidence" value="ECO:0007669"/>
    <property type="project" value="TreeGrafter"/>
</dbReference>
<dbReference type="InterPro" id="IPR056458">
    <property type="entry name" value="TPR_DOP1_M"/>
</dbReference>
<keyword evidence="2" id="KW-0813">Transport</keyword>
<protein>
    <submittedName>
        <fullName evidence="10">CIC11C00000002311</fullName>
    </submittedName>
</protein>
<keyword evidence="4" id="KW-0333">Golgi apparatus</keyword>
<name>A0A1L0BJR4_9ASCO</name>
<evidence type="ECO:0000256" key="6">
    <source>
        <dbReference type="ARBA" id="ARBA00046326"/>
    </source>
</evidence>
<gene>
    <name evidence="10" type="ORF">SAMEA4029009_CIC11G00000002311</name>
</gene>
<evidence type="ECO:0000256" key="2">
    <source>
        <dbReference type="ARBA" id="ARBA00022448"/>
    </source>
</evidence>
<evidence type="ECO:0000259" key="9">
    <source>
        <dbReference type="Pfam" id="PF24598"/>
    </source>
</evidence>
<feature type="domain" description="DOP1-like C-terminal" evidence="9">
    <location>
        <begin position="1225"/>
        <end position="1657"/>
    </location>
</feature>
<dbReference type="InterPro" id="IPR007249">
    <property type="entry name" value="DOP1_N"/>
</dbReference>
<evidence type="ECO:0000313" key="11">
    <source>
        <dbReference type="Proteomes" id="UP000182259"/>
    </source>
</evidence>
<evidence type="ECO:0000256" key="3">
    <source>
        <dbReference type="ARBA" id="ARBA00022927"/>
    </source>
</evidence>
<keyword evidence="3" id="KW-0653">Protein transport</keyword>
<dbReference type="GO" id="GO:0015031">
    <property type="term" value="P:protein transport"/>
    <property type="evidence" value="ECO:0007669"/>
    <property type="project" value="UniProtKB-KW"/>
</dbReference>
<comment type="subcellular location">
    <subcellularLocation>
        <location evidence="1">Golgi apparatus membrane</location>
        <topology evidence="1">Peripheral membrane protein</topology>
    </subcellularLocation>
</comment>
<dbReference type="PANTHER" id="PTHR14042:SF24">
    <property type="entry name" value="PROTEIN DOPEY-1 HOMOLOG"/>
    <property type="match status" value="1"/>
</dbReference>
<evidence type="ECO:0000313" key="10">
    <source>
        <dbReference type="EMBL" id="SGZ51601.1"/>
    </source>
</evidence>
<dbReference type="Proteomes" id="UP000182259">
    <property type="component" value="Chromosome II"/>
</dbReference>
<dbReference type="GO" id="GO:0000139">
    <property type="term" value="C:Golgi membrane"/>
    <property type="evidence" value="ECO:0007669"/>
    <property type="project" value="UniProtKB-SubCell"/>
</dbReference>
<proteinExistence type="inferred from homology"/>
<dbReference type="GO" id="GO:0005768">
    <property type="term" value="C:endosome"/>
    <property type="evidence" value="ECO:0007669"/>
    <property type="project" value="TreeGrafter"/>
</dbReference>
<dbReference type="InterPro" id="IPR040314">
    <property type="entry name" value="DOP1"/>
</dbReference>
<evidence type="ECO:0000259" key="7">
    <source>
        <dbReference type="Pfam" id="PF04118"/>
    </source>
</evidence>
<evidence type="ECO:0000256" key="5">
    <source>
        <dbReference type="ARBA" id="ARBA00023136"/>
    </source>
</evidence>
<dbReference type="Pfam" id="PF04118">
    <property type="entry name" value="Dopey_N"/>
    <property type="match status" value="1"/>
</dbReference>
<feature type="domain" description="DOP1-like middle TPR" evidence="8">
    <location>
        <begin position="351"/>
        <end position="512"/>
    </location>
</feature>
<evidence type="ECO:0000256" key="1">
    <source>
        <dbReference type="ARBA" id="ARBA00004395"/>
    </source>
</evidence>
<evidence type="ECO:0000259" key="8">
    <source>
        <dbReference type="Pfam" id="PF24597"/>
    </source>
</evidence>
<accession>A0A1L0BJR4</accession>
<organism evidence="10 11">
    <name type="scientific">Sungouiella intermedia</name>
    <dbReference type="NCBI Taxonomy" id="45354"/>
    <lineage>
        <taxon>Eukaryota</taxon>
        <taxon>Fungi</taxon>
        <taxon>Dikarya</taxon>
        <taxon>Ascomycota</taxon>
        <taxon>Saccharomycotina</taxon>
        <taxon>Pichiomycetes</taxon>
        <taxon>Metschnikowiaceae</taxon>
        <taxon>Sungouiella</taxon>
    </lineage>
</organism>